<feature type="signal peptide" evidence="7">
    <location>
        <begin position="1"/>
        <end position="19"/>
    </location>
</feature>
<evidence type="ECO:0000256" key="6">
    <source>
        <dbReference type="ARBA" id="ARBA00022825"/>
    </source>
</evidence>
<evidence type="ECO:0000256" key="7">
    <source>
        <dbReference type="SAM" id="SignalP"/>
    </source>
</evidence>
<keyword evidence="7" id="KW-0732">Signal</keyword>
<dbReference type="PANTHER" id="PTHR42881">
    <property type="entry name" value="PROLYL ENDOPEPTIDASE"/>
    <property type="match status" value="1"/>
</dbReference>
<accession>A0ABS1C303</accession>
<name>A0ABS1C303_9BACT</name>
<dbReference type="RefSeq" id="WP_200506533.1">
    <property type="nucleotide sequence ID" value="NZ_JAEHFX010000006.1"/>
</dbReference>
<keyword evidence="6" id="KW-0720">Serine protease</keyword>
<comment type="caution">
    <text evidence="10">The sequence shown here is derived from an EMBL/GenBank/DDBJ whole genome shotgun (WGS) entry which is preliminary data.</text>
</comment>
<dbReference type="InterPro" id="IPR023302">
    <property type="entry name" value="Pept_S9A_N"/>
</dbReference>
<evidence type="ECO:0000259" key="9">
    <source>
        <dbReference type="Pfam" id="PF02897"/>
    </source>
</evidence>
<evidence type="ECO:0000259" key="8">
    <source>
        <dbReference type="Pfam" id="PF00326"/>
    </source>
</evidence>
<feature type="domain" description="Peptidase S9 prolyl oligopeptidase catalytic" evidence="8">
    <location>
        <begin position="479"/>
        <end position="692"/>
    </location>
</feature>
<reference evidence="10 11" key="1">
    <citation type="submission" date="2020-12" db="EMBL/GenBank/DDBJ databases">
        <title>Bacterial novel species Adhaeribacter sp. BT258 isolated from soil.</title>
        <authorList>
            <person name="Jung H.-Y."/>
        </authorList>
    </citation>
    <scope>NUCLEOTIDE SEQUENCE [LARGE SCALE GENOMIC DNA]</scope>
    <source>
        <strain evidence="10 11">BT258</strain>
    </source>
</reference>
<dbReference type="InterPro" id="IPR002471">
    <property type="entry name" value="Pept_S9_AS"/>
</dbReference>
<sequence length="694" mass="79056">MKKLYFLCLISFITSAAQGQGFNYPTTPKENTQETYFNRYTISDDYQWLENFNSQKVKNWVEAQNEVSLPFLKKAQNKNNTFLLIDKYAYTRFSHPRKMGKYYFSLGHFDAHETPGLFYKESLNVRSRILVDPNMINTREKINIKNYAVSKNSELLAFQFNRNGSDWTEIKVVALRNGAFRKDHLTNIKFSNIAWKDDGFFYTTYPASDKTGQTIGQKVYYHKIGTDQKDDQLIFERINPLLNFRFQTTSDERYFVLKEYNDKAGKLNVFYIDYQEPKPALKPLLLNLKYDIEFLDSHNGKFIATTTHQDNNGSILEIDPVNPLKWRSIASNFTKAVLLDVVPLKDKIIATYQTNQRPLVTVFYYSGEILYNLELPVGTSVNGFNGNPEDEEFLFNLSSYLYPPIVYSFNVNTYQKKVTDQTRINYTTDDLEIKETEAIAKDGTKIPLLLAYKKGLNLNGSNPTILSAYGGFGTVVTPSFDPGIIYFIKQGGIYAFANIRGGGDLGATWASQGQGPRKQTSFNDFVSAAEFLIKEGYTSPAKLASTGASNGGLVVAASAIQRPDLFKAVVPIVAPLDMIRFEKFTAGHFWSDEYGTASDSSSFKRLYSYSPFHNIKEDVNYPAMLIMTSDNDDRVVPSHSYKFAAKMQNRPAQKNLILLRVEKKAGHYGASTITSEVHEKANMYAFIWEMLHQN</sequence>
<evidence type="ECO:0000256" key="3">
    <source>
        <dbReference type="ARBA" id="ARBA00011897"/>
    </source>
</evidence>
<dbReference type="Proteomes" id="UP000644147">
    <property type="component" value="Unassembled WGS sequence"/>
</dbReference>
<dbReference type="EC" id="3.4.21.26" evidence="3"/>
<evidence type="ECO:0000256" key="5">
    <source>
        <dbReference type="ARBA" id="ARBA00022801"/>
    </source>
</evidence>
<dbReference type="PANTHER" id="PTHR42881:SF2">
    <property type="entry name" value="PROLYL ENDOPEPTIDASE"/>
    <property type="match status" value="1"/>
</dbReference>
<dbReference type="Pfam" id="PF00326">
    <property type="entry name" value="Peptidase_S9"/>
    <property type="match status" value="1"/>
</dbReference>
<keyword evidence="4" id="KW-0645">Protease</keyword>
<gene>
    <name evidence="10" type="ORF">I5M27_12335</name>
</gene>
<evidence type="ECO:0000313" key="10">
    <source>
        <dbReference type="EMBL" id="MBK0403780.1"/>
    </source>
</evidence>
<evidence type="ECO:0000256" key="4">
    <source>
        <dbReference type="ARBA" id="ARBA00022670"/>
    </source>
</evidence>
<dbReference type="Pfam" id="PF02897">
    <property type="entry name" value="Peptidase_S9_N"/>
    <property type="match status" value="1"/>
</dbReference>
<evidence type="ECO:0000256" key="2">
    <source>
        <dbReference type="ARBA" id="ARBA00005228"/>
    </source>
</evidence>
<dbReference type="InterPro" id="IPR002470">
    <property type="entry name" value="Peptidase_S9A"/>
</dbReference>
<dbReference type="Gene3D" id="2.130.10.120">
    <property type="entry name" value="Prolyl oligopeptidase, N-terminal domain"/>
    <property type="match status" value="1"/>
</dbReference>
<feature type="chain" id="PRO_5045912531" description="prolyl oligopeptidase" evidence="7">
    <location>
        <begin position="20"/>
        <end position="694"/>
    </location>
</feature>
<comment type="catalytic activity">
    <reaction evidence="1">
        <text>Hydrolysis of Pro-|-Xaa &gt;&gt; Ala-|-Xaa in oligopeptides.</text>
        <dbReference type="EC" id="3.4.21.26"/>
    </reaction>
</comment>
<dbReference type="Gene3D" id="3.40.50.1820">
    <property type="entry name" value="alpha/beta hydrolase"/>
    <property type="match status" value="1"/>
</dbReference>
<proteinExistence type="inferred from homology"/>
<dbReference type="InterPro" id="IPR001375">
    <property type="entry name" value="Peptidase_S9_cat"/>
</dbReference>
<comment type="similarity">
    <text evidence="2">Belongs to the peptidase S9A family.</text>
</comment>
<dbReference type="PROSITE" id="PS00708">
    <property type="entry name" value="PRO_ENDOPEP_SER"/>
    <property type="match status" value="1"/>
</dbReference>
<keyword evidence="5" id="KW-0378">Hydrolase</keyword>
<dbReference type="InterPro" id="IPR029058">
    <property type="entry name" value="AB_hydrolase_fold"/>
</dbReference>
<feature type="domain" description="Peptidase S9A N-terminal" evidence="9">
    <location>
        <begin position="26"/>
        <end position="420"/>
    </location>
</feature>
<evidence type="ECO:0000256" key="1">
    <source>
        <dbReference type="ARBA" id="ARBA00001070"/>
    </source>
</evidence>
<dbReference type="InterPro" id="IPR051167">
    <property type="entry name" value="Prolyl_oligopep/macrocyclase"/>
</dbReference>
<organism evidence="10 11">
    <name type="scientific">Adhaeribacter terrigena</name>
    <dbReference type="NCBI Taxonomy" id="2793070"/>
    <lineage>
        <taxon>Bacteria</taxon>
        <taxon>Pseudomonadati</taxon>
        <taxon>Bacteroidota</taxon>
        <taxon>Cytophagia</taxon>
        <taxon>Cytophagales</taxon>
        <taxon>Hymenobacteraceae</taxon>
        <taxon>Adhaeribacter</taxon>
    </lineage>
</organism>
<dbReference type="EMBL" id="JAEHFX010000006">
    <property type="protein sequence ID" value="MBK0403780.1"/>
    <property type="molecule type" value="Genomic_DNA"/>
</dbReference>
<keyword evidence="11" id="KW-1185">Reference proteome</keyword>
<dbReference type="SUPFAM" id="SSF50993">
    <property type="entry name" value="Peptidase/esterase 'gauge' domain"/>
    <property type="match status" value="1"/>
</dbReference>
<evidence type="ECO:0000313" key="11">
    <source>
        <dbReference type="Proteomes" id="UP000644147"/>
    </source>
</evidence>
<protein>
    <recommendedName>
        <fullName evidence="3">prolyl oligopeptidase</fullName>
        <ecNumber evidence="3">3.4.21.26</ecNumber>
    </recommendedName>
</protein>
<dbReference type="PRINTS" id="PR00862">
    <property type="entry name" value="PROLIGOPTASE"/>
</dbReference>
<dbReference type="SUPFAM" id="SSF53474">
    <property type="entry name" value="alpha/beta-Hydrolases"/>
    <property type="match status" value="1"/>
</dbReference>